<dbReference type="InterPro" id="IPR011009">
    <property type="entry name" value="Kinase-like_dom_sf"/>
</dbReference>
<organism evidence="2 3">
    <name type="scientific">Thlaspi arvense</name>
    <name type="common">Field penny-cress</name>
    <dbReference type="NCBI Taxonomy" id="13288"/>
    <lineage>
        <taxon>Eukaryota</taxon>
        <taxon>Viridiplantae</taxon>
        <taxon>Streptophyta</taxon>
        <taxon>Embryophyta</taxon>
        <taxon>Tracheophyta</taxon>
        <taxon>Spermatophyta</taxon>
        <taxon>Magnoliopsida</taxon>
        <taxon>eudicotyledons</taxon>
        <taxon>Gunneridae</taxon>
        <taxon>Pentapetalae</taxon>
        <taxon>rosids</taxon>
        <taxon>malvids</taxon>
        <taxon>Brassicales</taxon>
        <taxon>Brassicaceae</taxon>
        <taxon>Thlaspideae</taxon>
        <taxon>Thlaspi</taxon>
    </lineage>
</organism>
<dbReference type="PANTHER" id="PTHR45621">
    <property type="entry name" value="OS01G0588500 PROTEIN-RELATED"/>
    <property type="match status" value="1"/>
</dbReference>
<name>A0AAU9SKI6_THLAR</name>
<dbReference type="Gene3D" id="3.30.200.20">
    <property type="entry name" value="Phosphorylase Kinase, domain 1"/>
    <property type="match status" value="1"/>
</dbReference>
<evidence type="ECO:0000313" key="2">
    <source>
        <dbReference type="EMBL" id="CAH2068654.1"/>
    </source>
</evidence>
<sequence length="355" mass="38653">QAMAIKQTLRAIFPCCFRPKTSHSEKKQHALKQHSSQRISISDFSNPDSPLSINDLSTSLIGSNLHVFSLAELKMITRDFSTGNYLGEGGFGTVHKGFTRDGMRPGLEARPVAVNVLFAETQKTENCSSLVKHAIPLPWTRRMKVAVGAAKGCFPPWGRKAIIYLTDLPCSVFKDYTAKLSDFGLAKDGPEGDNTHVTTRVMGTHGYAAPEYIMTGKKLQSDKKKKCSNNNLDHLIDPSLAGRYPLAAATTAAAVAGRCLSHHPSPGPLWMTSSRSWNLLGTPTTRPNGWVFCEGKRKSKGRRTGGGAEEGGGDVRLKVRRGGGQRGLVQCTPIRLCIRPQRIGGSNLRKKLCLL</sequence>
<dbReference type="EMBL" id="CAJVSB020000844">
    <property type="protein sequence ID" value="CAH2068654.1"/>
    <property type="molecule type" value="Genomic_DNA"/>
</dbReference>
<protein>
    <recommendedName>
        <fullName evidence="4">Protein kinase domain-containing protein</fullName>
    </recommendedName>
</protein>
<accession>A0AAU9SKI6</accession>
<evidence type="ECO:0008006" key="4">
    <source>
        <dbReference type="Google" id="ProtNLM"/>
    </source>
</evidence>
<reference evidence="2 3" key="1">
    <citation type="submission" date="2022-03" db="EMBL/GenBank/DDBJ databases">
        <authorList>
            <person name="Nunn A."/>
            <person name="Chopra R."/>
            <person name="Nunn A."/>
            <person name="Contreras Garrido A."/>
        </authorList>
    </citation>
    <scope>NUCLEOTIDE SEQUENCE [LARGE SCALE GENOMIC DNA]</scope>
</reference>
<evidence type="ECO:0000313" key="3">
    <source>
        <dbReference type="Proteomes" id="UP000836841"/>
    </source>
</evidence>
<proteinExistence type="predicted"/>
<dbReference type="Proteomes" id="UP000836841">
    <property type="component" value="Unassembled WGS sequence"/>
</dbReference>
<dbReference type="AlphaFoldDB" id="A0AAU9SKI6"/>
<evidence type="ECO:0000256" key="1">
    <source>
        <dbReference type="SAM" id="MobiDB-lite"/>
    </source>
</evidence>
<gene>
    <name evidence="2" type="ORF">TAV2_LOCUS18333</name>
</gene>
<feature type="non-terminal residue" evidence="2">
    <location>
        <position position="1"/>
    </location>
</feature>
<dbReference type="Gene3D" id="1.10.510.10">
    <property type="entry name" value="Transferase(Phosphotransferase) domain 1"/>
    <property type="match status" value="1"/>
</dbReference>
<dbReference type="InterPro" id="IPR050823">
    <property type="entry name" value="Plant_Ser_Thr_Prot_Kinase"/>
</dbReference>
<comment type="caution">
    <text evidence="2">The sequence shown here is derived from an EMBL/GenBank/DDBJ whole genome shotgun (WGS) entry which is preliminary data.</text>
</comment>
<keyword evidence="3" id="KW-1185">Reference proteome</keyword>
<feature type="region of interest" description="Disordered" evidence="1">
    <location>
        <begin position="296"/>
        <end position="315"/>
    </location>
</feature>
<dbReference type="SUPFAM" id="SSF56112">
    <property type="entry name" value="Protein kinase-like (PK-like)"/>
    <property type="match status" value="1"/>
</dbReference>